<feature type="transmembrane region" description="Helical" evidence="12">
    <location>
        <begin position="134"/>
        <end position="158"/>
    </location>
</feature>
<dbReference type="Proteomes" id="UP000247647">
    <property type="component" value="Unassembled WGS sequence"/>
</dbReference>
<evidence type="ECO:0000256" key="11">
    <source>
        <dbReference type="SAM" id="MobiDB-lite"/>
    </source>
</evidence>
<feature type="transmembrane region" description="Helical" evidence="12">
    <location>
        <begin position="170"/>
        <end position="191"/>
    </location>
</feature>
<feature type="compositionally biased region" description="Polar residues" evidence="11">
    <location>
        <begin position="621"/>
        <end position="631"/>
    </location>
</feature>
<evidence type="ECO:0000256" key="7">
    <source>
        <dbReference type="ARBA" id="ARBA00023136"/>
    </source>
</evidence>
<evidence type="ECO:0000259" key="14">
    <source>
        <dbReference type="PROSITE" id="PS50850"/>
    </source>
</evidence>
<feature type="transmembrane region" description="Helical" evidence="12">
    <location>
        <begin position="80"/>
        <end position="102"/>
    </location>
</feature>
<keyword evidence="4 12" id="KW-0812">Transmembrane</keyword>
<dbReference type="CDD" id="cd12148">
    <property type="entry name" value="fungal_TF_MHR"/>
    <property type="match status" value="1"/>
</dbReference>
<keyword evidence="8" id="KW-0804">Transcription</keyword>
<dbReference type="FunFam" id="1.20.1250.20:FF:000188">
    <property type="entry name" value="MFS general substrate transporter"/>
    <property type="match status" value="1"/>
</dbReference>
<evidence type="ECO:0000256" key="12">
    <source>
        <dbReference type="SAM" id="Phobius"/>
    </source>
</evidence>
<evidence type="ECO:0000256" key="4">
    <source>
        <dbReference type="ARBA" id="ARBA00022692"/>
    </source>
</evidence>
<comment type="similarity">
    <text evidence="2">Belongs to the major facilitator superfamily.</text>
</comment>
<comment type="subcellular location">
    <subcellularLocation>
        <location evidence="1">Membrane</location>
        <topology evidence="1">Multi-pass membrane protein</topology>
    </subcellularLocation>
</comment>
<keyword evidence="3" id="KW-0813">Transport</keyword>
<evidence type="ECO:0000256" key="6">
    <source>
        <dbReference type="ARBA" id="ARBA00023015"/>
    </source>
</evidence>
<protein>
    <submittedName>
        <fullName evidence="15">MFS general substrate transporter</fullName>
    </submittedName>
</protein>
<feature type="domain" description="C2H2-type" evidence="13">
    <location>
        <begin position="510"/>
        <end position="539"/>
    </location>
</feature>
<dbReference type="InterPro" id="IPR011701">
    <property type="entry name" value="MFS"/>
</dbReference>
<feature type="transmembrane region" description="Helical" evidence="12">
    <location>
        <begin position="430"/>
        <end position="451"/>
    </location>
</feature>
<evidence type="ECO:0000256" key="3">
    <source>
        <dbReference type="ARBA" id="ARBA00022448"/>
    </source>
</evidence>
<keyword evidence="16" id="KW-1185">Reference proteome</keyword>
<proteinExistence type="inferred from homology"/>
<evidence type="ECO:0000256" key="2">
    <source>
        <dbReference type="ARBA" id="ARBA00008335"/>
    </source>
</evidence>
<dbReference type="InterPro" id="IPR013087">
    <property type="entry name" value="Znf_C2H2_type"/>
</dbReference>
<feature type="transmembrane region" description="Helical" evidence="12">
    <location>
        <begin position="337"/>
        <end position="358"/>
    </location>
</feature>
<dbReference type="GO" id="GO:0008270">
    <property type="term" value="F:zinc ion binding"/>
    <property type="evidence" value="ECO:0007669"/>
    <property type="project" value="UniProtKB-KW"/>
</dbReference>
<organism evidence="15 16">
    <name type="scientific">Aspergillus neoniger (strain CBS 115656)</name>
    <dbReference type="NCBI Taxonomy" id="1448310"/>
    <lineage>
        <taxon>Eukaryota</taxon>
        <taxon>Fungi</taxon>
        <taxon>Dikarya</taxon>
        <taxon>Ascomycota</taxon>
        <taxon>Pezizomycotina</taxon>
        <taxon>Eurotiomycetes</taxon>
        <taxon>Eurotiomycetidae</taxon>
        <taxon>Eurotiales</taxon>
        <taxon>Aspergillaceae</taxon>
        <taxon>Aspergillus</taxon>
        <taxon>Aspergillus subgen. Circumdati</taxon>
    </lineage>
</organism>
<accession>A0A318YC49</accession>
<dbReference type="SUPFAM" id="SSF57667">
    <property type="entry name" value="beta-beta-alpha zinc fingers"/>
    <property type="match status" value="1"/>
</dbReference>
<evidence type="ECO:0000256" key="8">
    <source>
        <dbReference type="ARBA" id="ARBA00023163"/>
    </source>
</evidence>
<dbReference type="PANTHER" id="PTHR43791:SF9">
    <property type="entry name" value="MAJOR FACILITATOR-TYPE TRANSPORTER HXNP"/>
    <property type="match status" value="1"/>
</dbReference>
<evidence type="ECO:0000256" key="10">
    <source>
        <dbReference type="PROSITE-ProRule" id="PRU00042"/>
    </source>
</evidence>
<evidence type="ECO:0000256" key="9">
    <source>
        <dbReference type="ARBA" id="ARBA00023242"/>
    </source>
</evidence>
<name>A0A318YC49_ASPNB</name>
<dbReference type="GO" id="GO:0006351">
    <property type="term" value="P:DNA-templated transcription"/>
    <property type="evidence" value="ECO:0007669"/>
    <property type="project" value="InterPro"/>
</dbReference>
<dbReference type="GO" id="GO:0016020">
    <property type="term" value="C:membrane"/>
    <property type="evidence" value="ECO:0007669"/>
    <property type="project" value="UniProtKB-SubCell"/>
</dbReference>
<dbReference type="PROSITE" id="PS50157">
    <property type="entry name" value="ZINC_FINGER_C2H2_2"/>
    <property type="match status" value="1"/>
</dbReference>
<dbReference type="CDD" id="cd17327">
    <property type="entry name" value="MFS_FEN2_like"/>
    <property type="match status" value="1"/>
</dbReference>
<dbReference type="PROSITE" id="PS00028">
    <property type="entry name" value="ZINC_FINGER_C2H2_1"/>
    <property type="match status" value="1"/>
</dbReference>
<feature type="compositionally biased region" description="Basic residues" evidence="11">
    <location>
        <begin position="582"/>
        <end position="591"/>
    </location>
</feature>
<evidence type="ECO:0000256" key="5">
    <source>
        <dbReference type="ARBA" id="ARBA00022989"/>
    </source>
</evidence>
<dbReference type="InterPro" id="IPR036259">
    <property type="entry name" value="MFS_trans_sf"/>
</dbReference>
<reference evidence="15" key="1">
    <citation type="submission" date="2016-12" db="EMBL/GenBank/DDBJ databases">
        <title>The genomes of Aspergillus section Nigri reveals drivers in fungal speciation.</title>
        <authorList>
            <consortium name="DOE Joint Genome Institute"/>
            <person name="Vesth T.C."/>
            <person name="Nybo J."/>
            <person name="Theobald S."/>
            <person name="Brandl J."/>
            <person name="Frisvad J.C."/>
            <person name="Nielsen K.F."/>
            <person name="Lyhne E.K."/>
            <person name="Kogle M.E."/>
            <person name="Kuo A."/>
            <person name="Riley R."/>
            <person name="Clum A."/>
            <person name="Nolan M."/>
            <person name="Lipzen A."/>
            <person name="Salamov A."/>
            <person name="Henrissat B."/>
            <person name="Wiebenga A."/>
            <person name="De Vries R.P."/>
            <person name="Grigoriev I.V."/>
            <person name="Mortensen U.H."/>
            <person name="Andersen M.R."/>
            <person name="Baker S.E."/>
        </authorList>
    </citation>
    <scope>NUCLEOTIDE SEQUENCE [LARGE SCALE GENOMIC DNA]</scope>
    <source>
        <strain evidence="15">CBS 115656</strain>
    </source>
</reference>
<sequence length="1325" mass="146390">MAFTDTVEKEAISVEPAMKSEESSIYIDRDAERSYVRKVDFLVLPLLCLMYFFDCMDRSNLANAKTDGLDEDIHLVGNDYSLMVLLFYIPFGLCDLPWNLLLKRYSGRYVLSFMTVVWGILALCQCAVKDFGGMIAVRMILGVFEAGFFAGATFYMTLFYTRGEMGFRLAIMQSFAVLASAFSGLISFGVFQVHDPAVKGWQWLFIIEGSMTFLMGIMSFFWLPGNPRTSWFLNERERAAATARLLRDTSAEVDTKLDLKVAFETWKDWKFPIWCIITFTYPVAYATAMNFFPLIVERLGFSTVKTNLWTVAPNLVGAVVLLCVAKSSDHFRERTFHIVFSLVISLVGMVILATIDVLSHKGVAYFACFLMAAGSYIPSCLVHAWHNNNNMHENSRAANTGFFVGLGNLAGILSAATFRTQYAPKYIPTLVATCCCNGVCIVVVIALGLWMRRENGRRDRQQGRRVRPGEVDTQGHSSICIFSPHSCVSSFPLQLITGFGLPDPQINESHVCHWPNCGKTFTRAEHLRRHALNHDQARQGYTYRHLMRHAKRDEEAGGPGQGVLETRKRTRRAGDGSIITRPPKRQSRARASHSLPPSSSASSSSISVTSAQDYGAPVSPPTSASDPSSMSLDEPDPLLAPMMPSGPFEPYVEPIPGQFDAADGSWSLGLDGMGDFFSLDTATDFNMPFAATHNYNWLFDVASLDDAFPPFDLPLGPDMVTFAEDALPIDDPKSYLDRDGSSVLLQAASFVERSDPLVFSAPTIDPQPDAINLDWMDAPSLLQTNPKPHLPILTEEARQGILNLIAQAPPLTIDGQPTPLESPLLSLPSLQSYSDLFFTRFNITYPLLHQPTFCPSTTTPVLLAAILSMGATYSSREAHQLAVGIHDSLRNQLFCHADFSPQPDLWVLQAMLLIDCFGKMRAGPKQRERAQLFHCVLIKLIRRSDCCAIRQTPNPTTATTDTDIDTLWRTAMHDEQKKRVALHCFMWDTQHAVLFSQSLCMSAFEIRSALPCSQSSWEACTASDWAHHAYMEPPPRMFLSVLKGYITPSAMARPRDLNTLARIVVLHGLMSVSADLKRRDQTTLRAETPERVGAWTRRMGRSYDLWKVDFDADCLAMKLNFGQHPGEGVAGSRRGGAGGVFTGLKMAACALYRAAWLALQVEILDLQVAAGAGRILGRTVTEGDRERSRRGLRKWLLGGGEGALGAARQAAKLLEEAVMSLHDWEQTDAFHFPWCLYLATLTCWAFHGGVNGDGDGGGSGSGERVTTDLASLIVAMTTCGSLGDMAALGGKYDTRGLVRTMAQQLATVRWAVVHDAMKVLVNLGN</sequence>
<dbReference type="PANTHER" id="PTHR43791">
    <property type="entry name" value="PERMEASE-RELATED"/>
    <property type="match status" value="1"/>
</dbReference>
<feature type="transmembrane region" description="Helical" evidence="12">
    <location>
        <begin position="364"/>
        <end position="385"/>
    </location>
</feature>
<evidence type="ECO:0000259" key="13">
    <source>
        <dbReference type="PROSITE" id="PS50157"/>
    </source>
</evidence>
<keyword evidence="10" id="KW-0863">Zinc-finger</keyword>
<keyword evidence="7 12" id="KW-0472">Membrane</keyword>
<feature type="transmembrane region" description="Helical" evidence="12">
    <location>
        <begin position="203"/>
        <end position="223"/>
    </location>
</feature>
<dbReference type="PROSITE" id="PS50850">
    <property type="entry name" value="MFS"/>
    <property type="match status" value="1"/>
</dbReference>
<dbReference type="SUPFAM" id="SSF103473">
    <property type="entry name" value="MFS general substrate transporter"/>
    <property type="match status" value="1"/>
</dbReference>
<evidence type="ECO:0000313" key="16">
    <source>
        <dbReference type="Proteomes" id="UP000247647"/>
    </source>
</evidence>
<feature type="transmembrane region" description="Helical" evidence="12">
    <location>
        <begin position="35"/>
        <end position="53"/>
    </location>
</feature>
<feature type="transmembrane region" description="Helical" evidence="12">
    <location>
        <begin position="308"/>
        <end position="325"/>
    </location>
</feature>
<dbReference type="Gene3D" id="3.30.160.60">
    <property type="entry name" value="Classic Zinc Finger"/>
    <property type="match status" value="1"/>
</dbReference>
<dbReference type="Pfam" id="PF07690">
    <property type="entry name" value="MFS_1"/>
    <property type="match status" value="1"/>
</dbReference>
<dbReference type="OrthoDB" id="1405595at2759"/>
<feature type="transmembrane region" description="Helical" evidence="12">
    <location>
        <begin position="397"/>
        <end position="418"/>
    </location>
</feature>
<dbReference type="GO" id="GO:0022857">
    <property type="term" value="F:transmembrane transporter activity"/>
    <property type="evidence" value="ECO:0007669"/>
    <property type="project" value="InterPro"/>
</dbReference>
<dbReference type="GeneID" id="37128620"/>
<dbReference type="FunFam" id="1.20.1250.20:FF:000013">
    <property type="entry name" value="MFS general substrate transporter"/>
    <property type="match status" value="1"/>
</dbReference>
<feature type="region of interest" description="Disordered" evidence="11">
    <location>
        <begin position="551"/>
        <end position="647"/>
    </location>
</feature>
<feature type="transmembrane region" description="Helical" evidence="12">
    <location>
        <begin position="273"/>
        <end position="296"/>
    </location>
</feature>
<feature type="transmembrane region" description="Helical" evidence="12">
    <location>
        <begin position="109"/>
        <end position="128"/>
    </location>
</feature>
<dbReference type="InterPro" id="IPR007219">
    <property type="entry name" value="XnlR_reg_dom"/>
</dbReference>
<feature type="domain" description="Major facilitator superfamily (MFS) profile" evidence="14">
    <location>
        <begin position="43"/>
        <end position="455"/>
    </location>
</feature>
<dbReference type="Pfam" id="PF04082">
    <property type="entry name" value="Fungal_trans"/>
    <property type="match status" value="1"/>
</dbReference>
<dbReference type="GO" id="GO:0003677">
    <property type="term" value="F:DNA binding"/>
    <property type="evidence" value="ECO:0007669"/>
    <property type="project" value="InterPro"/>
</dbReference>
<evidence type="ECO:0000256" key="1">
    <source>
        <dbReference type="ARBA" id="ARBA00004141"/>
    </source>
</evidence>
<dbReference type="SMART" id="SM00355">
    <property type="entry name" value="ZnF_C2H2"/>
    <property type="match status" value="1"/>
</dbReference>
<keyword evidence="5 12" id="KW-1133">Transmembrane helix</keyword>
<dbReference type="Gene3D" id="1.20.1250.20">
    <property type="entry name" value="MFS general substrate transporter like domains"/>
    <property type="match status" value="2"/>
</dbReference>
<feature type="compositionally biased region" description="Low complexity" evidence="11">
    <location>
        <begin position="592"/>
        <end position="611"/>
    </location>
</feature>
<keyword evidence="6" id="KW-0805">Transcription regulation</keyword>
<keyword evidence="9" id="KW-0539">Nucleus</keyword>
<keyword evidence="10" id="KW-0862">Zinc</keyword>
<keyword evidence="10" id="KW-0479">Metal-binding</keyword>
<dbReference type="EMBL" id="KZ821470">
    <property type="protein sequence ID" value="PYH31975.1"/>
    <property type="molecule type" value="Genomic_DNA"/>
</dbReference>
<dbReference type="InterPro" id="IPR036236">
    <property type="entry name" value="Znf_C2H2_sf"/>
</dbReference>
<gene>
    <name evidence="15" type="ORF">BO87DRAFT_408572</name>
</gene>
<dbReference type="RefSeq" id="XP_025477453.1">
    <property type="nucleotide sequence ID" value="XM_025626164.1"/>
</dbReference>
<evidence type="ECO:0000313" key="15">
    <source>
        <dbReference type="EMBL" id="PYH31975.1"/>
    </source>
</evidence>
<dbReference type="InterPro" id="IPR020846">
    <property type="entry name" value="MFS_dom"/>
</dbReference>